<dbReference type="InterPro" id="IPR002937">
    <property type="entry name" value="Amino_oxidase"/>
</dbReference>
<dbReference type="AlphaFoldDB" id="A0AAU8K2A2"/>
<evidence type="ECO:0000259" key="4">
    <source>
        <dbReference type="Pfam" id="PF01593"/>
    </source>
</evidence>
<organism evidence="5">
    <name type="scientific">Kitasatospora camelliae</name>
    <dbReference type="NCBI Taxonomy" id="3156397"/>
    <lineage>
        <taxon>Bacteria</taxon>
        <taxon>Bacillati</taxon>
        <taxon>Actinomycetota</taxon>
        <taxon>Actinomycetes</taxon>
        <taxon>Kitasatosporales</taxon>
        <taxon>Streptomycetaceae</taxon>
        <taxon>Kitasatospora</taxon>
    </lineage>
</organism>
<evidence type="ECO:0000313" key="5">
    <source>
        <dbReference type="EMBL" id="XCM82168.1"/>
    </source>
</evidence>
<dbReference type="Gene3D" id="3.50.50.60">
    <property type="entry name" value="FAD/NAD(P)-binding domain"/>
    <property type="match status" value="1"/>
</dbReference>
<sequence length="500" mass="52483">MRTNGIGERGNGQADAVVVGSGPNGLAAALVLAGADLRVEVFEAEPTVGGGTRTAELTLPGFRHDVCSVAHPMALASPFFRAFGLADKVEMLQPEAAFAQPLDGRQAAVAWRDLDRTAATLGPDARAWRAVFAPLVARWPGLVEAALSDQRRPPADPLTALRLLLRVGEFGTPAWSARFRGEPARALLAGVAAHAIRPPCAPGPAGAGLLLAALGHAVGWPVPRGGSQAIADAMAAELVRRGGLIHTGRRIDSVSELPSTRVLLLDTSPAGLLRIAGRRLPESYARRLRAFRYGAAACKVDFALSGPVPWRDPACAATGTLHLSGTRAETVAVEREVAAGRHPERPFVLAVQPGVVDDTRAPAGRHTLYTYAHVPHGSTVDVGEAVTAQVERFAPGFRDLVLARRTTTAADLSVYNANYVGGDISAGAMSLRQTVFRPVPAWDPYATPLDGVFLCSASTPPGPGVHGMAGLHAARRTLRRVFGITGDPLRFVRGDHAPVP</sequence>
<evidence type="ECO:0000256" key="2">
    <source>
        <dbReference type="ARBA" id="ARBA00038825"/>
    </source>
</evidence>
<dbReference type="EMBL" id="CP159872">
    <property type="protein sequence ID" value="XCM82168.1"/>
    <property type="molecule type" value="Genomic_DNA"/>
</dbReference>
<proteinExistence type="predicted"/>
<dbReference type="PANTHER" id="PTHR10668">
    <property type="entry name" value="PHYTOENE DEHYDROGENASE"/>
    <property type="match status" value="1"/>
</dbReference>
<evidence type="ECO:0000256" key="1">
    <source>
        <dbReference type="ARBA" id="ARBA00037217"/>
    </source>
</evidence>
<dbReference type="PANTHER" id="PTHR10668:SF105">
    <property type="entry name" value="DEHYDROGENASE-RELATED"/>
    <property type="match status" value="1"/>
</dbReference>
<feature type="domain" description="Amine oxidase" evidence="4">
    <location>
        <begin position="25"/>
        <end position="318"/>
    </location>
</feature>
<dbReference type="KEGG" id="kcm:ABWK59_26305"/>
<gene>
    <name evidence="5" type="ORF">ABWK59_26305</name>
</gene>
<protein>
    <recommendedName>
        <fullName evidence="3">Pyridine nucleotide-disulfide oxidoreductase domain-containing protein 2</fullName>
    </recommendedName>
</protein>
<dbReference type="InterPro" id="IPR036188">
    <property type="entry name" value="FAD/NAD-bd_sf"/>
</dbReference>
<accession>A0AAU8K2A2</accession>
<dbReference type="RefSeq" id="WP_354643096.1">
    <property type="nucleotide sequence ID" value="NZ_CP159872.1"/>
</dbReference>
<dbReference type="Pfam" id="PF01593">
    <property type="entry name" value="Amino_oxidase"/>
    <property type="match status" value="1"/>
</dbReference>
<name>A0AAU8K2A2_9ACTN</name>
<evidence type="ECO:0000256" key="3">
    <source>
        <dbReference type="ARBA" id="ARBA00040298"/>
    </source>
</evidence>
<dbReference type="GO" id="GO:0016491">
    <property type="term" value="F:oxidoreductase activity"/>
    <property type="evidence" value="ECO:0007669"/>
    <property type="project" value="InterPro"/>
</dbReference>
<dbReference type="SUPFAM" id="SSF51905">
    <property type="entry name" value="FAD/NAD(P)-binding domain"/>
    <property type="match status" value="1"/>
</dbReference>
<comment type="subunit">
    <text evidence="2">Interacts with COX5B; this interaction may contribute to localize PYROXD2 to the inner face of the inner mitochondrial membrane.</text>
</comment>
<comment type="function">
    <text evidence="1">Probable oxidoreductase that may play a role as regulator of mitochondrial function.</text>
</comment>
<reference evidence="5" key="1">
    <citation type="submission" date="2024-06" db="EMBL/GenBank/DDBJ databases">
        <title>The genome sequences of Kitasatospora sp. strain HUAS MG31.</title>
        <authorList>
            <person name="Mo P."/>
        </authorList>
    </citation>
    <scope>NUCLEOTIDE SEQUENCE</scope>
    <source>
        <strain evidence="5">HUAS MG31</strain>
    </source>
</reference>